<feature type="region of interest" description="Disordered" evidence="1">
    <location>
        <begin position="24"/>
        <end position="43"/>
    </location>
</feature>
<reference evidence="2" key="1">
    <citation type="journal article" date="2014" name="Int. J. Syst. Evol. Microbiol.">
        <title>Complete genome sequence of Corynebacterium casei LMG S-19264T (=DSM 44701T), isolated from a smear-ripened cheese.</title>
        <authorList>
            <consortium name="US DOE Joint Genome Institute (JGI-PGF)"/>
            <person name="Walter F."/>
            <person name="Albersmeier A."/>
            <person name="Kalinowski J."/>
            <person name="Ruckert C."/>
        </authorList>
    </citation>
    <scope>NUCLEOTIDE SEQUENCE</scope>
    <source>
        <strain evidence="2">JCM 4815</strain>
    </source>
</reference>
<organism evidence="2 3">
    <name type="scientific">Streptomyces poonensis</name>
    <dbReference type="NCBI Taxonomy" id="68255"/>
    <lineage>
        <taxon>Bacteria</taxon>
        <taxon>Bacillati</taxon>
        <taxon>Actinomycetota</taxon>
        <taxon>Actinomycetes</taxon>
        <taxon>Kitasatosporales</taxon>
        <taxon>Streptomycetaceae</taxon>
        <taxon>Streptomyces</taxon>
    </lineage>
</organism>
<feature type="compositionally biased region" description="Basic and acidic residues" evidence="1">
    <location>
        <begin position="185"/>
        <end position="195"/>
    </location>
</feature>
<keyword evidence="3" id="KW-1185">Reference proteome</keyword>
<protein>
    <submittedName>
        <fullName evidence="2">Uncharacterized protein</fullName>
    </submittedName>
</protein>
<accession>A0A918PYK5</accession>
<proteinExistence type="predicted"/>
<dbReference type="Proteomes" id="UP000622166">
    <property type="component" value="Unassembled WGS sequence"/>
</dbReference>
<name>A0A918PYK5_9ACTN</name>
<evidence type="ECO:0000313" key="2">
    <source>
        <dbReference type="EMBL" id="GGZ27301.1"/>
    </source>
</evidence>
<dbReference type="AlphaFoldDB" id="A0A918PYK5"/>
<feature type="region of interest" description="Disordered" evidence="1">
    <location>
        <begin position="183"/>
        <end position="207"/>
    </location>
</feature>
<dbReference type="EMBL" id="BMVW01000013">
    <property type="protein sequence ID" value="GGZ27301.1"/>
    <property type="molecule type" value="Genomic_DNA"/>
</dbReference>
<evidence type="ECO:0000313" key="3">
    <source>
        <dbReference type="Proteomes" id="UP000622166"/>
    </source>
</evidence>
<comment type="caution">
    <text evidence="2">The sequence shown here is derived from an EMBL/GenBank/DDBJ whole genome shotgun (WGS) entry which is preliminary data.</text>
</comment>
<sequence length="207" mass="22045">MSLMVYQGLSGLVRFGPGRSERLGEGRFTVGRPPGIDAYGSRGPIRELDPERVRPHRWPALLPAATQPGEQAVFCVPPYLGRVCPGVLTAPECHGRTAAAAGLDDGVPPTLAITDAVLDAVRVPPARAEPDQDVWPRTAIHRATGTAGVQAGVPPAAAVLLRSHAFRHDRPLLQVAEMVVADRVQPQDRRDESDRSAGPGRQGDEAL</sequence>
<reference evidence="2" key="2">
    <citation type="submission" date="2020-09" db="EMBL/GenBank/DDBJ databases">
        <authorList>
            <person name="Sun Q."/>
            <person name="Ohkuma M."/>
        </authorList>
    </citation>
    <scope>NUCLEOTIDE SEQUENCE</scope>
    <source>
        <strain evidence="2">JCM 4815</strain>
    </source>
</reference>
<evidence type="ECO:0000256" key="1">
    <source>
        <dbReference type="SAM" id="MobiDB-lite"/>
    </source>
</evidence>
<gene>
    <name evidence="2" type="ORF">GCM10010365_54380</name>
</gene>